<evidence type="ECO:0000313" key="3">
    <source>
        <dbReference type="Proteomes" id="UP000034029"/>
    </source>
</evidence>
<protein>
    <submittedName>
        <fullName evidence="1">Cytosolic protein</fullName>
    </submittedName>
</protein>
<evidence type="ECO:0000313" key="4">
    <source>
        <dbReference type="Proteomes" id="UP000183090"/>
    </source>
</evidence>
<dbReference type="EMBL" id="CP011366">
    <property type="protein sequence ID" value="AKG73289.1"/>
    <property type="molecule type" value="Genomic_DNA"/>
</dbReference>
<proteinExistence type="predicted"/>
<organism evidence="2 4">
    <name type="scientific">Salinicoccus halodurans</name>
    <dbReference type="NCBI Taxonomy" id="407035"/>
    <lineage>
        <taxon>Bacteria</taxon>
        <taxon>Bacillati</taxon>
        <taxon>Bacillota</taxon>
        <taxon>Bacilli</taxon>
        <taxon>Bacillales</taxon>
        <taxon>Staphylococcaceae</taxon>
        <taxon>Salinicoccus</taxon>
    </lineage>
</organism>
<dbReference type="OrthoDB" id="2381902at2"/>
<evidence type="ECO:0000313" key="1">
    <source>
        <dbReference type="EMBL" id="AKG73289.1"/>
    </source>
</evidence>
<keyword evidence="3" id="KW-1185">Reference proteome</keyword>
<reference evidence="3" key="2">
    <citation type="submission" date="2015-04" db="EMBL/GenBank/DDBJ databases">
        <title>Complete genome sequence of Salinicoccus halodurans strain H3B36, isolated from the Qaidam basin of China.</title>
        <authorList>
            <person name="Ma Y."/>
            <person name="Jiang K."/>
            <person name="Xue Y."/>
        </authorList>
    </citation>
    <scope>NUCLEOTIDE SEQUENCE [LARGE SCALE GENOMIC DNA]</scope>
    <source>
        <strain evidence="3">H3B36</strain>
    </source>
</reference>
<reference evidence="2 4" key="3">
    <citation type="submission" date="2016-10" db="EMBL/GenBank/DDBJ databases">
        <authorList>
            <person name="Varghese N."/>
            <person name="Submissions S."/>
        </authorList>
    </citation>
    <scope>NUCLEOTIDE SEQUENCE [LARGE SCALE GENOMIC DNA]</scope>
    <source>
        <strain evidence="2 4">CGMCC 1.6501</strain>
    </source>
</reference>
<dbReference type="RefSeq" id="WP_046789480.1">
    <property type="nucleotide sequence ID" value="NZ_CP011366.1"/>
</dbReference>
<evidence type="ECO:0000313" key="2">
    <source>
        <dbReference type="EMBL" id="SFK82846.1"/>
    </source>
</evidence>
<dbReference type="KEGG" id="shv:AAT16_03080"/>
<gene>
    <name evidence="1" type="ORF">AAT16_03080</name>
    <name evidence="2" type="ORF">SAMN05216235_1907</name>
</gene>
<dbReference type="EMBL" id="FOTB01000004">
    <property type="protein sequence ID" value="SFK82846.1"/>
    <property type="molecule type" value="Genomic_DNA"/>
</dbReference>
<accession>A0A0F7HIB9</accession>
<dbReference type="AlphaFoldDB" id="A0A0F7HIB9"/>
<dbReference type="Proteomes" id="UP000183090">
    <property type="component" value="Unassembled WGS sequence"/>
</dbReference>
<reference evidence="1 3" key="1">
    <citation type="journal article" date="2015" name="Int. J. Syst. Evol. Microbiol.">
        <title>Complete genome sequence of Salinicoccus halodurans H3B36, isolated from the Qaidam Basin in China.</title>
        <authorList>
            <person name="Jiang K."/>
            <person name="Xue Y."/>
            <person name="Ma Y."/>
        </authorList>
    </citation>
    <scope>NUCLEOTIDE SEQUENCE [LARGE SCALE GENOMIC DNA]</scope>
    <source>
        <strain evidence="1 3">H3B36</strain>
    </source>
</reference>
<dbReference type="InterPro" id="IPR021415">
    <property type="entry name" value="SAV0927-like"/>
</dbReference>
<dbReference type="Pfam" id="PF11256">
    <property type="entry name" value="SAV0927-like"/>
    <property type="match status" value="1"/>
</dbReference>
<name>A0A0F7HIB9_9STAP</name>
<sequence>MIDFYLYDDTEDTQTRFVSFVGDHGRYDLAIIKSDRYFGKSLVLNTQGNKFGIIGPDDLDEEGYIAHILGLDDEEAEEVEGFLNQIIV</sequence>
<dbReference type="Proteomes" id="UP000034029">
    <property type="component" value="Chromosome"/>
</dbReference>